<gene>
    <name evidence="1" type="ORF">Ae201684_014722</name>
</gene>
<dbReference type="VEuPathDB" id="FungiDB:AeMF1_000107"/>
<proteinExistence type="predicted"/>
<organism evidence="1 2">
    <name type="scientific">Aphanomyces euteiches</name>
    <dbReference type="NCBI Taxonomy" id="100861"/>
    <lineage>
        <taxon>Eukaryota</taxon>
        <taxon>Sar</taxon>
        <taxon>Stramenopiles</taxon>
        <taxon>Oomycota</taxon>
        <taxon>Saprolegniomycetes</taxon>
        <taxon>Saprolegniales</taxon>
        <taxon>Verrucalvaceae</taxon>
        <taxon>Aphanomyces</taxon>
    </lineage>
</organism>
<evidence type="ECO:0000313" key="2">
    <source>
        <dbReference type="Proteomes" id="UP000481153"/>
    </source>
</evidence>
<comment type="caution">
    <text evidence="1">The sequence shown here is derived from an EMBL/GenBank/DDBJ whole genome shotgun (WGS) entry which is preliminary data.</text>
</comment>
<name>A0A6G0WIZ1_9STRA</name>
<reference evidence="1 2" key="1">
    <citation type="submission" date="2019-07" db="EMBL/GenBank/DDBJ databases">
        <title>Genomics analysis of Aphanomyces spp. identifies a new class of oomycete effector associated with host adaptation.</title>
        <authorList>
            <person name="Gaulin E."/>
        </authorList>
    </citation>
    <scope>NUCLEOTIDE SEQUENCE [LARGE SCALE GENOMIC DNA]</scope>
    <source>
        <strain evidence="1 2">ATCC 201684</strain>
    </source>
</reference>
<sequence>MESAATCTKASGKVYTRLGGKGQRASDSDESRGDRDALCPEGHVLTVQVAKSALEFVLFVFHALDLLLELDLSCLKCAQSFLELLLRHILSSQRVVDGRGCEGYACLDDVFIHELHA</sequence>
<accession>A0A6G0WIZ1</accession>
<protein>
    <submittedName>
        <fullName evidence="1">Uncharacterized protein</fullName>
    </submittedName>
</protein>
<dbReference type="AlphaFoldDB" id="A0A6G0WIZ1"/>
<evidence type="ECO:0000313" key="1">
    <source>
        <dbReference type="EMBL" id="KAF0727193.1"/>
    </source>
</evidence>
<dbReference type="EMBL" id="VJMJ01000200">
    <property type="protein sequence ID" value="KAF0727193.1"/>
    <property type="molecule type" value="Genomic_DNA"/>
</dbReference>
<dbReference type="Proteomes" id="UP000481153">
    <property type="component" value="Unassembled WGS sequence"/>
</dbReference>
<keyword evidence="2" id="KW-1185">Reference proteome</keyword>